<dbReference type="SUPFAM" id="SSF51695">
    <property type="entry name" value="PLC-like phosphodiesterases"/>
    <property type="match status" value="1"/>
</dbReference>
<evidence type="ECO:0000313" key="3">
    <source>
        <dbReference type="Proteomes" id="UP000001596"/>
    </source>
</evidence>
<dbReference type="InterPro" id="IPR017946">
    <property type="entry name" value="PLC-like_Pdiesterase_TIM-brl"/>
</dbReference>
<feature type="domain" description="GP-PDE" evidence="1">
    <location>
        <begin position="38"/>
        <end position="271"/>
    </location>
</feature>
<dbReference type="InterPro" id="IPR030395">
    <property type="entry name" value="GP_PDE_dom"/>
</dbReference>
<sequence>MPMSDGLFIERDGFRTMLKWHRGHKQAGDISFTPDRITEGMALGASVEIDLVCHAGGGLAVLHDEVLDKATTGQGPARGASVDQLRSLFLRDHDGQPSTHKVMLIDDLGRVLASTSHRAGAVLQLDLKEKASDLTQQDIAAFVAAIGPVRDRVILSAGDAKAVTRLADALPGLPIGYDPCHGGAIERAMESGDFVTFIDDAVAAIPDAEMIYLDHEAVLFAEDRGFNMVAAFHAAGKRIDAYTINRADEASLPRVLRLLALKCDQITTDDPVGLQALIALYDNQRSIPG</sequence>
<dbReference type="KEGG" id="avi:Avi_5609"/>
<protein>
    <recommendedName>
        <fullName evidence="1">GP-PDE domain-containing protein</fullName>
    </recommendedName>
</protein>
<dbReference type="GO" id="GO:0008081">
    <property type="term" value="F:phosphoric diester hydrolase activity"/>
    <property type="evidence" value="ECO:0007669"/>
    <property type="project" value="InterPro"/>
</dbReference>
<gene>
    <name evidence="2" type="ordered locus">Avi_5609</name>
</gene>
<dbReference type="PANTHER" id="PTHR46211">
    <property type="entry name" value="GLYCEROPHOSPHORYL DIESTER PHOSPHODIESTERASE"/>
    <property type="match status" value="1"/>
</dbReference>
<dbReference type="HOGENOM" id="CLU_073587_0_0_5"/>
<dbReference type="Gene3D" id="3.20.20.190">
    <property type="entry name" value="Phosphatidylinositol (PI) phosphodiesterase"/>
    <property type="match status" value="1"/>
</dbReference>
<dbReference type="PANTHER" id="PTHR46211:SF14">
    <property type="entry name" value="GLYCEROPHOSPHODIESTER PHOSPHODIESTERASE"/>
    <property type="match status" value="1"/>
</dbReference>
<evidence type="ECO:0000259" key="1">
    <source>
        <dbReference type="Pfam" id="PF03009"/>
    </source>
</evidence>
<dbReference type="eggNOG" id="COG0584">
    <property type="taxonomic scope" value="Bacteria"/>
</dbReference>
<dbReference type="GO" id="GO:0006629">
    <property type="term" value="P:lipid metabolic process"/>
    <property type="evidence" value="ECO:0007669"/>
    <property type="project" value="InterPro"/>
</dbReference>
<evidence type="ECO:0000313" key="2">
    <source>
        <dbReference type="EMBL" id="ACM38704.1"/>
    </source>
</evidence>
<keyword evidence="3" id="KW-1185">Reference proteome</keyword>
<dbReference type="EMBL" id="CP000634">
    <property type="protein sequence ID" value="ACM38704.1"/>
    <property type="molecule type" value="Genomic_DNA"/>
</dbReference>
<dbReference type="STRING" id="311402.Avi_5609"/>
<proteinExistence type="predicted"/>
<accession>B9K1F6</accession>
<dbReference type="Pfam" id="PF03009">
    <property type="entry name" value="GDPD"/>
    <property type="match status" value="1"/>
</dbReference>
<dbReference type="AlphaFoldDB" id="B9K1F6"/>
<name>B9K1F6_ALLAM</name>
<reference evidence="2 3" key="1">
    <citation type="journal article" date="2009" name="J. Bacteriol.">
        <title>Genome sequences of three Agrobacterium biovars help elucidate the evolution of multichromosome genomes in bacteria.</title>
        <authorList>
            <person name="Slater S.C."/>
            <person name="Goldman B.S."/>
            <person name="Goodner B."/>
            <person name="Setubal J.C."/>
            <person name="Farrand S.K."/>
            <person name="Nester E.W."/>
            <person name="Burr T.J."/>
            <person name="Banta L."/>
            <person name="Dickerman A.W."/>
            <person name="Paulsen I."/>
            <person name="Otten L."/>
            <person name="Suen G."/>
            <person name="Welch R."/>
            <person name="Almeida N.F."/>
            <person name="Arnold F."/>
            <person name="Burton O.T."/>
            <person name="Du Z."/>
            <person name="Ewing A."/>
            <person name="Godsy E."/>
            <person name="Heisel S."/>
            <person name="Houmiel K.L."/>
            <person name="Jhaveri J."/>
            <person name="Lu J."/>
            <person name="Miller N.M."/>
            <person name="Norton S."/>
            <person name="Chen Q."/>
            <person name="Phoolcharoen W."/>
            <person name="Ohlin V."/>
            <person name="Ondrusek D."/>
            <person name="Pride N."/>
            <person name="Stricklin S.L."/>
            <person name="Sun J."/>
            <person name="Wheeler C."/>
            <person name="Wilson L."/>
            <person name="Zhu H."/>
            <person name="Wood D.W."/>
        </authorList>
    </citation>
    <scope>NUCLEOTIDE SEQUENCE [LARGE SCALE GENOMIC DNA]</scope>
    <source>
        <strain evidence="3">S4 / ATCC BAA-846</strain>
    </source>
</reference>
<organism evidence="2 3">
    <name type="scientific">Allorhizobium ampelinum (strain ATCC BAA-846 / DSM 112012 / S4)</name>
    <name type="common">Agrobacterium vitis (strain S4)</name>
    <dbReference type="NCBI Taxonomy" id="311402"/>
    <lineage>
        <taxon>Bacteria</taxon>
        <taxon>Pseudomonadati</taxon>
        <taxon>Pseudomonadota</taxon>
        <taxon>Alphaproteobacteria</taxon>
        <taxon>Hyphomicrobiales</taxon>
        <taxon>Rhizobiaceae</taxon>
        <taxon>Rhizobium/Agrobacterium group</taxon>
        <taxon>Allorhizobium</taxon>
        <taxon>Allorhizobium ampelinum</taxon>
    </lineage>
</organism>
<dbReference type="Proteomes" id="UP000001596">
    <property type="component" value="Chromosome 2"/>
</dbReference>